<organism evidence="1 2">
    <name type="scientific">Blumeria graminis f. sp. triticale</name>
    <dbReference type="NCBI Taxonomy" id="1689686"/>
    <lineage>
        <taxon>Eukaryota</taxon>
        <taxon>Fungi</taxon>
        <taxon>Dikarya</taxon>
        <taxon>Ascomycota</taxon>
        <taxon>Pezizomycotina</taxon>
        <taxon>Leotiomycetes</taxon>
        <taxon>Erysiphales</taxon>
        <taxon>Erysiphaceae</taxon>
        <taxon>Blumeria</taxon>
    </lineage>
</organism>
<proteinExistence type="predicted"/>
<evidence type="ECO:0000313" key="1">
    <source>
        <dbReference type="EMBL" id="CAD6504968.1"/>
    </source>
</evidence>
<comment type="caution">
    <text evidence="1">The sequence shown here is derived from an EMBL/GenBank/DDBJ whole genome shotgun (WGS) entry which is preliminary data.</text>
</comment>
<reference evidence="1" key="1">
    <citation type="submission" date="2020-10" db="EMBL/GenBank/DDBJ databases">
        <authorList>
            <person name="Muller C M."/>
        </authorList>
    </citation>
    <scope>NUCLEOTIDE SEQUENCE</scope>
    <source>
        <strain evidence="1">THUN-12</strain>
    </source>
</reference>
<dbReference type="EMBL" id="CAJHIT010000009">
    <property type="protein sequence ID" value="CAD6504968.1"/>
    <property type="molecule type" value="Genomic_DNA"/>
</dbReference>
<sequence length="10" mass="1096">MISTKNCSRG</sequence>
<evidence type="ECO:0000313" key="2">
    <source>
        <dbReference type="Proteomes" id="UP000683417"/>
    </source>
</evidence>
<accession>A0A9W4GHJ5</accession>
<dbReference type="Proteomes" id="UP000683417">
    <property type="component" value="Unassembled WGS sequence"/>
</dbReference>
<protein>
    <submittedName>
        <fullName evidence="1">BgTH12-00467</fullName>
    </submittedName>
</protein>
<gene>
    <name evidence="1" type="ORF">BGTH12_LOCUS6326</name>
</gene>
<name>A0A9W4GHJ5_BLUGR</name>